<name>A0ABS1M993_9NOCA</name>
<reference evidence="3 4" key="1">
    <citation type="submission" date="2021-01" db="EMBL/GenBank/DDBJ databases">
        <title>WGS of actinomycetes isolated from Thailand.</title>
        <authorList>
            <person name="Thawai C."/>
        </authorList>
    </citation>
    <scope>NUCLEOTIDE SEQUENCE [LARGE SCALE GENOMIC DNA]</scope>
    <source>
        <strain evidence="3 4">LPG 2</strain>
    </source>
</reference>
<evidence type="ECO:0000313" key="3">
    <source>
        <dbReference type="EMBL" id="MBL1077210.1"/>
    </source>
</evidence>
<dbReference type="InterPro" id="IPR004176">
    <property type="entry name" value="Clp_R_N"/>
</dbReference>
<feature type="domain" description="Clp R" evidence="2">
    <location>
        <begin position="1"/>
        <end position="65"/>
    </location>
</feature>
<dbReference type="InterPro" id="IPR036628">
    <property type="entry name" value="Clp_N_dom_sf"/>
</dbReference>
<dbReference type="Pfam" id="PF02861">
    <property type="entry name" value="Clp_N"/>
    <property type="match status" value="1"/>
</dbReference>
<evidence type="ECO:0000313" key="4">
    <source>
        <dbReference type="Proteomes" id="UP000602198"/>
    </source>
</evidence>
<proteinExistence type="predicted"/>
<evidence type="ECO:0000259" key="2">
    <source>
        <dbReference type="PROSITE" id="PS51903"/>
    </source>
</evidence>
<comment type="caution">
    <text evidence="3">The sequence shown here is derived from an EMBL/GenBank/DDBJ whole genome shotgun (WGS) entry which is preliminary data.</text>
</comment>
<dbReference type="PROSITE" id="PS51903">
    <property type="entry name" value="CLP_R"/>
    <property type="match status" value="1"/>
</dbReference>
<dbReference type="RefSeq" id="WP_201949953.1">
    <property type="nucleotide sequence ID" value="NZ_JAERRJ010000008.1"/>
</dbReference>
<dbReference type="SUPFAM" id="SSF81923">
    <property type="entry name" value="Double Clp-N motif"/>
    <property type="match status" value="1"/>
</dbReference>
<sequence>MSLLGIGAGEARRLGHSWIGVEHTLLGILRGDPEDTARKALERAGVDVALVESELTAMGDAEDGVDTVSPNPRWYEILGRAEGIALALGAGDPTTVHFILATLWDSRRWVLTETPGVTRSEIVTALRDLGVELPRAALPHLERRVEMRTYVEFPVEALEPVLGILAERHPPGKGPTWGFNYKDDDTACVRAEAGIDVQAIVDEATARLDVE</sequence>
<dbReference type="Proteomes" id="UP000602198">
    <property type="component" value="Unassembled WGS sequence"/>
</dbReference>
<dbReference type="Gene3D" id="1.10.1780.10">
    <property type="entry name" value="Clp, N-terminal domain"/>
    <property type="match status" value="1"/>
</dbReference>
<accession>A0ABS1M993</accession>
<gene>
    <name evidence="3" type="ORF">JK358_22685</name>
</gene>
<protein>
    <recommendedName>
        <fullName evidence="2">Clp R domain-containing protein</fullName>
    </recommendedName>
</protein>
<organism evidence="3 4">
    <name type="scientific">Nocardia acididurans</name>
    <dbReference type="NCBI Taxonomy" id="2802282"/>
    <lineage>
        <taxon>Bacteria</taxon>
        <taxon>Bacillati</taxon>
        <taxon>Actinomycetota</taxon>
        <taxon>Actinomycetes</taxon>
        <taxon>Mycobacteriales</taxon>
        <taxon>Nocardiaceae</taxon>
        <taxon>Nocardia</taxon>
    </lineage>
</organism>
<keyword evidence="1" id="KW-0677">Repeat</keyword>
<keyword evidence="4" id="KW-1185">Reference proteome</keyword>
<evidence type="ECO:0000256" key="1">
    <source>
        <dbReference type="PROSITE-ProRule" id="PRU01251"/>
    </source>
</evidence>
<dbReference type="EMBL" id="JAERRJ010000008">
    <property type="protein sequence ID" value="MBL1077210.1"/>
    <property type="molecule type" value="Genomic_DNA"/>
</dbReference>